<dbReference type="EMBL" id="JACIHM010000009">
    <property type="protein sequence ID" value="MBB4448899.1"/>
    <property type="molecule type" value="Genomic_DNA"/>
</dbReference>
<comment type="caution">
    <text evidence="3">The sequence shown here is derived from an EMBL/GenBank/DDBJ whole genome shotgun (WGS) entry which is preliminary data.</text>
</comment>
<protein>
    <submittedName>
        <fullName evidence="3">Uncharacterized protein</fullName>
    </submittedName>
</protein>
<dbReference type="Proteomes" id="UP000520770">
    <property type="component" value="Unassembled WGS sequence"/>
</dbReference>
<sequence>MPQLKEDSKSSNPPAAAQIDNDGFKLIRDVLRTAGLRGVETDASSDMKRDALIFLTSEFRSGVRTKANLLDALTRRSRSSTVGARFGRFSKEDALDRWRDEGGR</sequence>
<dbReference type="Proteomes" id="UP000576087">
    <property type="component" value="Unassembled WGS sequence"/>
</dbReference>
<dbReference type="Proteomes" id="UP000524535">
    <property type="component" value="Unassembled WGS sequence"/>
</dbReference>
<evidence type="ECO:0000313" key="3">
    <source>
        <dbReference type="EMBL" id="MBB4448899.1"/>
    </source>
</evidence>
<keyword evidence="5" id="KW-1185">Reference proteome</keyword>
<dbReference type="EMBL" id="JACIGY010000009">
    <property type="protein sequence ID" value="MBB4414283.1"/>
    <property type="molecule type" value="Genomic_DNA"/>
</dbReference>
<dbReference type="RefSeq" id="WP_183828960.1">
    <property type="nucleotide sequence ID" value="NZ_JACIGW010000008.1"/>
</dbReference>
<evidence type="ECO:0000313" key="2">
    <source>
        <dbReference type="EMBL" id="MBB4414283.1"/>
    </source>
</evidence>
<evidence type="ECO:0000313" key="1">
    <source>
        <dbReference type="EMBL" id="MBB4351141.1"/>
    </source>
</evidence>
<reference evidence="4 5" key="1">
    <citation type="submission" date="2020-08" db="EMBL/GenBank/DDBJ databases">
        <title>Genomic Encyclopedia of Type Strains, Phase IV (KMG-V): Genome sequencing to study the core and pangenomes of soil and plant-associated prokaryotes.</title>
        <authorList>
            <person name="Whitman W."/>
        </authorList>
    </citation>
    <scope>NUCLEOTIDE SEQUENCE [LARGE SCALE GENOMIC DNA]</scope>
    <source>
        <strain evidence="2 5">SEMIA 444</strain>
        <strain evidence="1 4">SEMIA 448</strain>
        <strain evidence="3 6">SEMIA 452</strain>
    </source>
</reference>
<evidence type="ECO:0000313" key="4">
    <source>
        <dbReference type="Proteomes" id="UP000520770"/>
    </source>
</evidence>
<evidence type="ECO:0000313" key="5">
    <source>
        <dbReference type="Proteomes" id="UP000524535"/>
    </source>
</evidence>
<proteinExistence type="predicted"/>
<dbReference type="AlphaFoldDB" id="A0A7W6Y6D6"/>
<organism evidence="3 6">
    <name type="scientific">Aliirhizobium cellulosilyticum</name>
    <dbReference type="NCBI Taxonomy" id="393664"/>
    <lineage>
        <taxon>Bacteria</taxon>
        <taxon>Pseudomonadati</taxon>
        <taxon>Pseudomonadota</taxon>
        <taxon>Alphaproteobacteria</taxon>
        <taxon>Hyphomicrobiales</taxon>
        <taxon>Rhizobiaceae</taxon>
        <taxon>Aliirhizobium</taxon>
    </lineage>
</organism>
<evidence type="ECO:0000313" key="6">
    <source>
        <dbReference type="Proteomes" id="UP000576087"/>
    </source>
</evidence>
<accession>A0A7W6Y6D6</accession>
<dbReference type="EMBL" id="JACIGW010000008">
    <property type="protein sequence ID" value="MBB4351141.1"/>
    <property type="molecule type" value="Genomic_DNA"/>
</dbReference>
<name>A0A7W6Y6D6_9HYPH</name>
<gene>
    <name evidence="2" type="ORF">GGE31_004825</name>
    <name evidence="1" type="ORF">GGE33_004919</name>
    <name evidence="3" type="ORF">GGE35_004749</name>
</gene>